<dbReference type="PANTHER" id="PTHR15371:SF0">
    <property type="entry name" value="SD19278P"/>
    <property type="match status" value="1"/>
</dbReference>
<keyword evidence="4" id="KW-0472">Membrane</keyword>
<dbReference type="GO" id="GO:0005744">
    <property type="term" value="C:TIM23 mitochondrial import inner membrane translocase complex"/>
    <property type="evidence" value="ECO:0007669"/>
    <property type="project" value="TreeGrafter"/>
</dbReference>
<feature type="region of interest" description="Disordered" evidence="5">
    <location>
        <begin position="1"/>
        <end position="33"/>
    </location>
</feature>
<keyword evidence="7" id="KW-1185">Reference proteome</keyword>
<reference evidence="7" key="1">
    <citation type="journal article" date="2017" name="Genome Biol.">
        <title>Comparative genomics reveals high biological diversity and specific adaptations in the industrially and medically important fungal genus Aspergillus.</title>
        <authorList>
            <person name="de Vries R.P."/>
            <person name="Riley R."/>
            <person name="Wiebenga A."/>
            <person name="Aguilar-Osorio G."/>
            <person name="Amillis S."/>
            <person name="Uchima C.A."/>
            <person name="Anderluh G."/>
            <person name="Asadollahi M."/>
            <person name="Askin M."/>
            <person name="Barry K."/>
            <person name="Battaglia E."/>
            <person name="Bayram O."/>
            <person name="Benocci T."/>
            <person name="Braus-Stromeyer S.A."/>
            <person name="Caldana C."/>
            <person name="Canovas D."/>
            <person name="Cerqueira G.C."/>
            <person name="Chen F."/>
            <person name="Chen W."/>
            <person name="Choi C."/>
            <person name="Clum A."/>
            <person name="Dos Santos R.A."/>
            <person name="Damasio A.R."/>
            <person name="Diallinas G."/>
            <person name="Emri T."/>
            <person name="Fekete E."/>
            <person name="Flipphi M."/>
            <person name="Freyberg S."/>
            <person name="Gallo A."/>
            <person name="Gournas C."/>
            <person name="Habgood R."/>
            <person name="Hainaut M."/>
            <person name="Harispe M.L."/>
            <person name="Henrissat B."/>
            <person name="Hilden K.S."/>
            <person name="Hope R."/>
            <person name="Hossain A."/>
            <person name="Karabika E."/>
            <person name="Karaffa L."/>
            <person name="Karanyi Z."/>
            <person name="Krasevec N."/>
            <person name="Kuo A."/>
            <person name="Kusch H."/>
            <person name="LaButti K."/>
            <person name="Lagendijk E.L."/>
            <person name="Lapidus A."/>
            <person name="Levasseur A."/>
            <person name="Lindquist E."/>
            <person name="Lipzen A."/>
            <person name="Logrieco A.F."/>
            <person name="MacCabe A."/>
            <person name="Maekelae M.R."/>
            <person name="Malavazi I."/>
            <person name="Melin P."/>
            <person name="Meyer V."/>
            <person name="Mielnichuk N."/>
            <person name="Miskei M."/>
            <person name="Molnar A.P."/>
            <person name="Mule G."/>
            <person name="Ngan C.Y."/>
            <person name="Orejas M."/>
            <person name="Orosz E."/>
            <person name="Ouedraogo J.P."/>
            <person name="Overkamp K.M."/>
            <person name="Park H.-S."/>
            <person name="Perrone G."/>
            <person name="Piumi F."/>
            <person name="Punt P.J."/>
            <person name="Ram A.F."/>
            <person name="Ramon A."/>
            <person name="Rauscher S."/>
            <person name="Record E."/>
            <person name="Riano-Pachon D.M."/>
            <person name="Robert V."/>
            <person name="Roehrig J."/>
            <person name="Ruller R."/>
            <person name="Salamov A."/>
            <person name="Salih N.S."/>
            <person name="Samson R.A."/>
            <person name="Sandor E."/>
            <person name="Sanguinetti M."/>
            <person name="Schuetze T."/>
            <person name="Sepcic K."/>
            <person name="Shelest E."/>
            <person name="Sherlock G."/>
            <person name="Sophianopoulou V."/>
            <person name="Squina F.M."/>
            <person name="Sun H."/>
            <person name="Susca A."/>
            <person name="Todd R.B."/>
            <person name="Tsang A."/>
            <person name="Unkles S.E."/>
            <person name="van de Wiele N."/>
            <person name="van Rossen-Uffink D."/>
            <person name="Oliveira J.V."/>
            <person name="Vesth T.C."/>
            <person name="Visser J."/>
            <person name="Yu J.-H."/>
            <person name="Zhou M."/>
            <person name="Andersen M.R."/>
            <person name="Archer D.B."/>
            <person name="Baker S.E."/>
            <person name="Benoit I."/>
            <person name="Brakhage A.A."/>
            <person name="Braus G.H."/>
            <person name="Fischer R."/>
            <person name="Frisvad J.C."/>
            <person name="Goldman G.H."/>
            <person name="Houbraken J."/>
            <person name="Oakley B."/>
            <person name="Pocsi I."/>
            <person name="Scazzocchio C."/>
            <person name="Seiboth B."/>
            <person name="vanKuyk P.A."/>
            <person name="Wortman J."/>
            <person name="Dyer P.S."/>
            <person name="Grigoriev I.V."/>
        </authorList>
    </citation>
    <scope>NUCLEOTIDE SEQUENCE [LARGE SCALE GENOMIC DNA]</scope>
    <source>
        <strain evidence="7">CBS 134.48</strain>
    </source>
</reference>
<dbReference type="OMA" id="FQPTPFD"/>
<proteinExistence type="predicted"/>
<evidence type="ECO:0000313" key="7">
    <source>
        <dbReference type="Proteomes" id="UP000184304"/>
    </source>
</evidence>
<evidence type="ECO:0000256" key="5">
    <source>
        <dbReference type="SAM" id="MobiDB-lite"/>
    </source>
</evidence>
<dbReference type="InterPro" id="IPR045238">
    <property type="entry name" value="Tim23-like"/>
</dbReference>
<dbReference type="STRING" id="767770.A0A1L9NA21"/>
<dbReference type="VEuPathDB" id="FungiDB:ASPTUDRAFT_73265"/>
<dbReference type="AlphaFoldDB" id="A0A1L9NA21"/>
<evidence type="ECO:0008006" key="8">
    <source>
        <dbReference type="Google" id="ProtNLM"/>
    </source>
</evidence>
<organism evidence="6 7">
    <name type="scientific">Aspergillus tubingensis (strain CBS 134.48)</name>
    <dbReference type="NCBI Taxonomy" id="767770"/>
    <lineage>
        <taxon>Eukaryota</taxon>
        <taxon>Fungi</taxon>
        <taxon>Dikarya</taxon>
        <taxon>Ascomycota</taxon>
        <taxon>Pezizomycotina</taxon>
        <taxon>Eurotiomycetes</taxon>
        <taxon>Eurotiomycetidae</taxon>
        <taxon>Eurotiales</taxon>
        <taxon>Aspergillaceae</taxon>
        <taxon>Aspergillus</taxon>
        <taxon>Aspergillus subgen. Circumdati</taxon>
    </lineage>
</organism>
<dbReference type="PANTHER" id="PTHR15371">
    <property type="entry name" value="TIM23"/>
    <property type="match status" value="1"/>
</dbReference>
<comment type="subcellular location">
    <subcellularLocation>
        <location evidence="1">Membrane</location>
        <topology evidence="1">Multi-pass membrane protein</topology>
    </subcellularLocation>
</comment>
<evidence type="ECO:0000256" key="3">
    <source>
        <dbReference type="ARBA" id="ARBA00022989"/>
    </source>
</evidence>
<evidence type="ECO:0000256" key="2">
    <source>
        <dbReference type="ARBA" id="ARBA00022692"/>
    </source>
</evidence>
<dbReference type="EMBL" id="KV878187">
    <property type="protein sequence ID" value="OJI86065.1"/>
    <property type="molecule type" value="Genomic_DNA"/>
</dbReference>
<dbReference type="Pfam" id="PF02466">
    <property type="entry name" value="Tim17"/>
    <property type="match status" value="1"/>
</dbReference>
<evidence type="ECO:0000313" key="6">
    <source>
        <dbReference type="EMBL" id="OJI86065.1"/>
    </source>
</evidence>
<name>A0A1L9NA21_ASPTC</name>
<dbReference type="Proteomes" id="UP000184304">
    <property type="component" value="Unassembled WGS sequence"/>
</dbReference>
<dbReference type="GO" id="GO:0030150">
    <property type="term" value="P:protein import into mitochondrial matrix"/>
    <property type="evidence" value="ECO:0007669"/>
    <property type="project" value="TreeGrafter"/>
</dbReference>
<evidence type="ECO:0000256" key="4">
    <source>
        <dbReference type="ARBA" id="ARBA00023136"/>
    </source>
</evidence>
<keyword evidence="2" id="KW-0812">Transmembrane</keyword>
<gene>
    <name evidence="6" type="ORF">ASPTUDRAFT_73265</name>
</gene>
<keyword evidence="3" id="KW-1133">Transmembrane helix</keyword>
<accession>A0A1L9NA21</accession>
<dbReference type="GO" id="GO:0008320">
    <property type="term" value="F:protein transmembrane transporter activity"/>
    <property type="evidence" value="ECO:0007669"/>
    <property type="project" value="TreeGrafter"/>
</dbReference>
<evidence type="ECO:0000256" key="1">
    <source>
        <dbReference type="ARBA" id="ARBA00004141"/>
    </source>
</evidence>
<dbReference type="OrthoDB" id="159299at2759"/>
<protein>
    <recommendedName>
        <fullName evidence="8">Mitochondrial import inner membrane translocase subunit TIM23</fullName>
    </recommendedName>
</protein>
<sequence>MSNIWDSITGRKQSKGSEATASAPDATSFLADLPDPSQLHPLAGLNQDTLDYITLEDSALDQTPGSRSVLPSRGWSDDLCYGTGTTYLAGLTLGGAWGLAEGLKKTPVTAPPKIRLNGALNSITRRGPFLGNSAGVVAMVYNGFNSGLGYARGKHDAANSIVAGALSGMVFKSTRGLKPMVISGGIVAGIAGGWTQGYPVNANSRQFPHNCILALDSIPQPESIHLIRPRVSESPYDCMVYGLFTKDGVKEHQPCLMSPTPFCFVFSLY</sequence>